<evidence type="ECO:0000313" key="4">
    <source>
        <dbReference type="EMBL" id="KXF75148.1"/>
    </source>
</evidence>
<accession>A0A135HPK7</accession>
<dbReference type="Gene3D" id="3.50.50.60">
    <property type="entry name" value="FAD/NAD(P)-binding domain"/>
    <property type="match status" value="2"/>
</dbReference>
<feature type="transmembrane region" description="Helical" evidence="2">
    <location>
        <begin position="9"/>
        <end position="28"/>
    </location>
</feature>
<proteinExistence type="predicted"/>
<comment type="caution">
    <text evidence="4">The sequence shown here is derived from an EMBL/GenBank/DDBJ whole genome shotgun (WGS) entry which is preliminary data.</text>
</comment>
<dbReference type="SUPFAM" id="SSF51905">
    <property type="entry name" value="FAD/NAD(P)-binding domain"/>
    <property type="match status" value="1"/>
</dbReference>
<dbReference type="OrthoDB" id="9805337at2"/>
<keyword evidence="1" id="KW-0560">Oxidoreductase</keyword>
<evidence type="ECO:0000256" key="2">
    <source>
        <dbReference type="SAM" id="Phobius"/>
    </source>
</evidence>
<dbReference type="AlphaFoldDB" id="A0A135HPK7"/>
<dbReference type="SUPFAM" id="SSF54373">
    <property type="entry name" value="FAD-linked reductases, C-terminal domain"/>
    <property type="match status" value="1"/>
</dbReference>
<feature type="domain" description="FAD dependent oxidoreductase" evidence="3">
    <location>
        <begin position="11"/>
        <end position="400"/>
    </location>
</feature>
<organism evidence="4 5">
    <name type="scientific">Paramesorhizobium deserti</name>
    <dbReference type="NCBI Taxonomy" id="1494590"/>
    <lineage>
        <taxon>Bacteria</taxon>
        <taxon>Pseudomonadati</taxon>
        <taxon>Pseudomonadota</taxon>
        <taxon>Alphaproteobacteria</taxon>
        <taxon>Hyphomicrobiales</taxon>
        <taxon>Phyllobacteriaceae</taxon>
        <taxon>Paramesorhizobium</taxon>
    </lineage>
</organism>
<dbReference type="EMBL" id="LNTU01000039">
    <property type="protein sequence ID" value="KXF75148.1"/>
    <property type="molecule type" value="Genomic_DNA"/>
</dbReference>
<keyword evidence="2" id="KW-0472">Membrane</keyword>
<dbReference type="GO" id="GO:0005737">
    <property type="term" value="C:cytoplasm"/>
    <property type="evidence" value="ECO:0007669"/>
    <property type="project" value="TreeGrafter"/>
</dbReference>
<gene>
    <name evidence="4" type="ORF">ATN84_20985</name>
</gene>
<dbReference type="STRING" id="1494590.ATN84_20985"/>
<dbReference type="InterPro" id="IPR006076">
    <property type="entry name" value="FAD-dep_OxRdtase"/>
</dbReference>
<evidence type="ECO:0000256" key="1">
    <source>
        <dbReference type="ARBA" id="ARBA00023002"/>
    </source>
</evidence>
<dbReference type="GO" id="GO:0016491">
    <property type="term" value="F:oxidoreductase activity"/>
    <property type="evidence" value="ECO:0007669"/>
    <property type="project" value="UniProtKB-KW"/>
</dbReference>
<evidence type="ECO:0000313" key="5">
    <source>
        <dbReference type="Proteomes" id="UP000070107"/>
    </source>
</evidence>
<reference evidence="4 5" key="1">
    <citation type="submission" date="2015-11" db="EMBL/GenBank/DDBJ databases">
        <title>Draft genome sequence of Paramesorhizobium deserti A-3-E, a strain highly resistant to diverse beta-lactam antibiotics.</title>
        <authorList>
            <person name="Lv R."/>
            <person name="Yang X."/>
            <person name="Fang N."/>
            <person name="Guo J."/>
            <person name="Luo X."/>
            <person name="Peng F."/>
            <person name="Yang R."/>
            <person name="Cui Y."/>
            <person name="Fang C."/>
            <person name="Song Y."/>
        </authorList>
    </citation>
    <scope>NUCLEOTIDE SEQUENCE [LARGE SCALE GENOMIC DNA]</scope>
    <source>
        <strain evidence="4 5">A-3-E</strain>
    </source>
</reference>
<dbReference type="RefSeq" id="WP_068884929.1">
    <property type="nucleotide sequence ID" value="NZ_LNTU01000039.1"/>
</dbReference>
<keyword evidence="5" id="KW-1185">Reference proteome</keyword>
<name>A0A135HPK7_9HYPH</name>
<dbReference type="PANTHER" id="PTHR13847">
    <property type="entry name" value="SARCOSINE DEHYDROGENASE-RELATED"/>
    <property type="match status" value="1"/>
</dbReference>
<keyword evidence="2" id="KW-0812">Transmembrane</keyword>
<keyword evidence="2" id="KW-1133">Transmembrane helix</keyword>
<evidence type="ECO:0000259" key="3">
    <source>
        <dbReference type="Pfam" id="PF01266"/>
    </source>
</evidence>
<dbReference type="Proteomes" id="UP000070107">
    <property type="component" value="Unassembled WGS sequence"/>
</dbReference>
<sequence length="419" mass="45382">MTEKAGKKLPVIVIGAGIVGVSTAIWLLRDGHDVILVDRGEPGDGTSYGNGGVLASSAVVPVTVPGLLRKAPRMLLDPDQPLFLKWSYLPRLTPWLRAYLKHCTPEDVGRIATALAPIVGDSLADHQALSHGTGAEKWLTPTDYVFVYRDRAHFESDAFGWSIRRDNGFRWDELEGRLVRKYDPALAPDFDFAVRLGNHGRISDPGRYVKDLAAYVAANGGRIIKGEVSDVVRENGRVTGVRIGGETLPCSTVVLATGVWSKPLCRKLGLDVPLESERGYHVELWEPNIMPRSPVMVASGKFVVTPMDGRLRLAGIVEFGGLDAPASRAPFDLLIKQIEAVIPGLAWKKETEWMGHRPAPADSIPLIGEVPGAKGAYLGFGHHHIGLTGGPKTGRILAQLISGKTPNLDLAPYAPSRFQ</sequence>
<protein>
    <submittedName>
        <fullName evidence="4">FAD-binding oxidoreductase</fullName>
    </submittedName>
</protein>
<dbReference type="InterPro" id="IPR036188">
    <property type="entry name" value="FAD/NAD-bd_sf"/>
</dbReference>
<dbReference type="PANTHER" id="PTHR13847:SF289">
    <property type="entry name" value="GLYCINE OXIDASE"/>
    <property type="match status" value="1"/>
</dbReference>
<dbReference type="Pfam" id="PF01266">
    <property type="entry name" value="DAO"/>
    <property type="match status" value="1"/>
</dbReference>
<dbReference type="Gene3D" id="3.30.9.10">
    <property type="entry name" value="D-Amino Acid Oxidase, subunit A, domain 2"/>
    <property type="match status" value="1"/>
</dbReference>